<sequence length="267" mass="29710">MNTPIQSTGAAIEISRLSKIYETREDTDVVALEKIDLRFEPGSFVAVVGPSGCGKSTLLSLLAGLTPASTGKIAIDGQGISKPHPKIGVVFQSDLLLYWRTVLDNILLPIEIKKLDLAKYRLHAEDLLAQVGLEGFGNKYPSELSGGMRQRVAICRALIQEPGLLLMDEPFGALDALTREQMIMDLQSMWLRVRNTVLFITHGIDEAVFLADRVLVMSPRPGRIDLDLTIDMPRPRQWSKVHEDKAYYGYVRQIRDIFEAKGVLVAH</sequence>
<dbReference type="InterPro" id="IPR017871">
    <property type="entry name" value="ABC_transporter-like_CS"/>
</dbReference>
<evidence type="ECO:0000256" key="1">
    <source>
        <dbReference type="ARBA" id="ARBA00005417"/>
    </source>
</evidence>
<dbReference type="GO" id="GO:0005524">
    <property type="term" value="F:ATP binding"/>
    <property type="evidence" value="ECO:0007669"/>
    <property type="project" value="UniProtKB-KW"/>
</dbReference>
<feature type="domain" description="ABC transporter" evidence="6">
    <location>
        <begin position="15"/>
        <end position="244"/>
    </location>
</feature>
<dbReference type="SMART" id="SM00382">
    <property type="entry name" value="AAA"/>
    <property type="match status" value="1"/>
</dbReference>
<proteinExistence type="inferred from homology"/>
<dbReference type="InterPro" id="IPR003593">
    <property type="entry name" value="AAA+_ATPase"/>
</dbReference>
<keyword evidence="8" id="KW-1185">Reference proteome</keyword>
<keyword evidence="3" id="KW-0547">Nucleotide-binding</keyword>
<dbReference type="Pfam" id="PF00005">
    <property type="entry name" value="ABC_tran"/>
    <property type="match status" value="1"/>
</dbReference>
<comment type="similarity">
    <text evidence="1">Belongs to the ABC transporter superfamily.</text>
</comment>
<dbReference type="InterPro" id="IPR050166">
    <property type="entry name" value="ABC_transporter_ATP-bind"/>
</dbReference>
<dbReference type="InterPro" id="IPR003439">
    <property type="entry name" value="ABC_transporter-like_ATP-bd"/>
</dbReference>
<dbReference type="PANTHER" id="PTHR42788:SF13">
    <property type="entry name" value="ALIPHATIC SULFONATES IMPORT ATP-BINDING PROTEIN SSUB"/>
    <property type="match status" value="1"/>
</dbReference>
<reference evidence="7" key="1">
    <citation type="submission" date="2021-12" db="EMBL/GenBank/DDBJ databases">
        <title>Bradyrhizobium xenonodulans sp. nov.</title>
        <authorList>
            <person name="Claassens R."/>
            <person name="Venter S.N."/>
            <person name="Beukes C.W."/>
            <person name="Stepkowski T."/>
            <person name="Steenkamp E.T."/>
        </authorList>
    </citation>
    <scope>NUCLEOTIDE SEQUENCE</scope>
    <source>
        <strain evidence="7">14AB</strain>
    </source>
</reference>
<dbReference type="EMBL" id="CP089391">
    <property type="protein sequence ID" value="WBL77693.1"/>
    <property type="molecule type" value="Genomic_DNA"/>
</dbReference>
<dbReference type="Gene3D" id="3.40.50.300">
    <property type="entry name" value="P-loop containing nucleotide triphosphate hydrolases"/>
    <property type="match status" value="1"/>
</dbReference>
<dbReference type="CDD" id="cd03293">
    <property type="entry name" value="ABC_NrtD_SsuB_transporters"/>
    <property type="match status" value="1"/>
</dbReference>
<gene>
    <name evidence="7" type="ORF">I3J27_32515</name>
</gene>
<evidence type="ECO:0000256" key="4">
    <source>
        <dbReference type="ARBA" id="ARBA00022840"/>
    </source>
</evidence>
<name>A0ABY7MGY6_9BRAD</name>
<dbReference type="Proteomes" id="UP001179614">
    <property type="component" value="Chromosome"/>
</dbReference>
<dbReference type="InterPro" id="IPR027417">
    <property type="entry name" value="P-loop_NTPase"/>
</dbReference>
<organism evidence="7 8">
    <name type="scientific">Bradyrhizobium xenonodulans</name>
    <dbReference type="NCBI Taxonomy" id="2736875"/>
    <lineage>
        <taxon>Bacteria</taxon>
        <taxon>Pseudomonadati</taxon>
        <taxon>Pseudomonadota</taxon>
        <taxon>Alphaproteobacteria</taxon>
        <taxon>Hyphomicrobiales</taxon>
        <taxon>Nitrobacteraceae</taxon>
        <taxon>Bradyrhizobium</taxon>
    </lineage>
</organism>
<evidence type="ECO:0000256" key="5">
    <source>
        <dbReference type="ARBA" id="ARBA00024722"/>
    </source>
</evidence>
<accession>A0ABY7MGY6</accession>
<dbReference type="PROSITE" id="PS50893">
    <property type="entry name" value="ABC_TRANSPORTER_2"/>
    <property type="match status" value="1"/>
</dbReference>
<evidence type="ECO:0000259" key="6">
    <source>
        <dbReference type="PROSITE" id="PS50893"/>
    </source>
</evidence>
<evidence type="ECO:0000313" key="8">
    <source>
        <dbReference type="Proteomes" id="UP001179614"/>
    </source>
</evidence>
<comment type="function">
    <text evidence="5">Involved in beta-(1--&gt;2)glucan export. Transmembrane domains (TMD) form a pore in the inner membrane and the ATP-binding domain (NBD) is responsible for energy generation.</text>
</comment>
<dbReference type="PANTHER" id="PTHR42788">
    <property type="entry name" value="TAURINE IMPORT ATP-BINDING PROTEIN-RELATED"/>
    <property type="match status" value="1"/>
</dbReference>
<keyword evidence="2" id="KW-0813">Transport</keyword>
<protein>
    <submittedName>
        <fullName evidence="7">ABC transporter ATP-binding protein</fullName>
    </submittedName>
</protein>
<evidence type="ECO:0000256" key="2">
    <source>
        <dbReference type="ARBA" id="ARBA00022448"/>
    </source>
</evidence>
<keyword evidence="4 7" id="KW-0067">ATP-binding</keyword>
<evidence type="ECO:0000313" key="7">
    <source>
        <dbReference type="EMBL" id="WBL77693.1"/>
    </source>
</evidence>
<dbReference type="SUPFAM" id="SSF52540">
    <property type="entry name" value="P-loop containing nucleoside triphosphate hydrolases"/>
    <property type="match status" value="1"/>
</dbReference>
<evidence type="ECO:0000256" key="3">
    <source>
        <dbReference type="ARBA" id="ARBA00022741"/>
    </source>
</evidence>
<dbReference type="RefSeq" id="WP_270162983.1">
    <property type="nucleotide sequence ID" value="NZ_CP089391.1"/>
</dbReference>
<dbReference type="PROSITE" id="PS00211">
    <property type="entry name" value="ABC_TRANSPORTER_1"/>
    <property type="match status" value="1"/>
</dbReference>